<reference evidence="2 3" key="1">
    <citation type="submission" date="2022-10" db="EMBL/GenBank/DDBJ databases">
        <title>Janthinobacterium sp. hw3 Genome sequencing.</title>
        <authorList>
            <person name="Park S."/>
        </authorList>
    </citation>
    <scope>NUCLEOTIDE SEQUENCE [LARGE SCALE GENOMIC DNA]</scope>
    <source>
        <strain evidence="3">hw3</strain>
    </source>
</reference>
<keyword evidence="3" id="KW-1185">Reference proteome</keyword>
<evidence type="ECO:0000259" key="1">
    <source>
        <dbReference type="Pfam" id="PF08241"/>
    </source>
</evidence>
<proteinExistence type="predicted"/>
<comment type="caution">
    <text evidence="2">The sequence shown here is derived from an EMBL/GenBank/DDBJ whole genome shotgun (WGS) entry which is preliminary data.</text>
</comment>
<sequence>MQSIHDYYDKLAQDYDSKRFGNSYGRYLDRQERDILSAWLAAVPPEAAIDLGCGTGRLLDFAMTGADASAEMLKVAAAKFPDRRLIQASLPDLGVAGDSRYRAATCFHVFMHLDKTVIEQSLRAVAGIVAAGGIFILDIPSQHRRALNWRKPSGWHGGTAATRADIAAWAGPAWRIVGRRGILFFPIHRLPAFARPLLRRLDALIGRSPLGRYASYHVYQLERQA</sequence>
<evidence type="ECO:0000313" key="2">
    <source>
        <dbReference type="EMBL" id="MDC8759378.1"/>
    </source>
</evidence>
<accession>A0ABT5K318</accession>
<dbReference type="GO" id="GO:0032259">
    <property type="term" value="P:methylation"/>
    <property type="evidence" value="ECO:0007669"/>
    <property type="project" value="UniProtKB-KW"/>
</dbReference>
<dbReference type="Pfam" id="PF08241">
    <property type="entry name" value="Methyltransf_11"/>
    <property type="match status" value="1"/>
</dbReference>
<dbReference type="Gene3D" id="3.40.50.150">
    <property type="entry name" value="Vaccinia Virus protein VP39"/>
    <property type="match status" value="1"/>
</dbReference>
<dbReference type="Proteomes" id="UP001221208">
    <property type="component" value="Unassembled WGS sequence"/>
</dbReference>
<feature type="domain" description="Methyltransferase type 11" evidence="1">
    <location>
        <begin position="50"/>
        <end position="137"/>
    </location>
</feature>
<dbReference type="CDD" id="cd02440">
    <property type="entry name" value="AdoMet_MTases"/>
    <property type="match status" value="1"/>
</dbReference>
<dbReference type="InterPro" id="IPR013216">
    <property type="entry name" value="Methyltransf_11"/>
</dbReference>
<dbReference type="RefSeq" id="WP_273672489.1">
    <property type="nucleotide sequence ID" value="NZ_JAQQXR010000006.1"/>
</dbReference>
<name>A0ABT5K318_9BURK</name>
<gene>
    <name evidence="2" type="ORF">OIK44_17480</name>
</gene>
<dbReference type="GO" id="GO:0008168">
    <property type="term" value="F:methyltransferase activity"/>
    <property type="evidence" value="ECO:0007669"/>
    <property type="project" value="UniProtKB-KW"/>
</dbReference>
<dbReference type="SUPFAM" id="SSF53335">
    <property type="entry name" value="S-adenosyl-L-methionine-dependent methyltransferases"/>
    <property type="match status" value="1"/>
</dbReference>
<organism evidence="2 3">
    <name type="scientific">Janthinobacterium fluminis</name>
    <dbReference type="NCBI Taxonomy" id="2987524"/>
    <lineage>
        <taxon>Bacteria</taxon>
        <taxon>Pseudomonadati</taxon>
        <taxon>Pseudomonadota</taxon>
        <taxon>Betaproteobacteria</taxon>
        <taxon>Burkholderiales</taxon>
        <taxon>Oxalobacteraceae</taxon>
        <taxon>Janthinobacterium</taxon>
    </lineage>
</organism>
<dbReference type="EMBL" id="JAQQXR010000006">
    <property type="protein sequence ID" value="MDC8759378.1"/>
    <property type="molecule type" value="Genomic_DNA"/>
</dbReference>
<dbReference type="InterPro" id="IPR029063">
    <property type="entry name" value="SAM-dependent_MTases_sf"/>
</dbReference>
<keyword evidence="2" id="KW-0808">Transferase</keyword>
<keyword evidence="2" id="KW-0489">Methyltransferase</keyword>
<protein>
    <submittedName>
        <fullName evidence="2">Class I SAM-dependent methyltransferase</fullName>
    </submittedName>
</protein>
<evidence type="ECO:0000313" key="3">
    <source>
        <dbReference type="Proteomes" id="UP001221208"/>
    </source>
</evidence>